<evidence type="ECO:0000313" key="2">
    <source>
        <dbReference type="EMBL" id="ASJ74154.1"/>
    </source>
</evidence>
<keyword evidence="3" id="KW-1185">Reference proteome</keyword>
<evidence type="ECO:0008006" key="4">
    <source>
        <dbReference type="Google" id="ProtNLM"/>
    </source>
</evidence>
<dbReference type="KEGG" id="gai:IMCC3135_20385"/>
<keyword evidence="1" id="KW-0732">Signal</keyword>
<dbReference type="AlphaFoldDB" id="A0A2Z2P332"/>
<dbReference type="Proteomes" id="UP000250079">
    <property type="component" value="Chromosome"/>
</dbReference>
<gene>
    <name evidence="2" type="ORF">IMCC3135_20385</name>
</gene>
<dbReference type="Gene3D" id="3.10.450.50">
    <property type="match status" value="1"/>
</dbReference>
<sequence>MTHKFALAATVALLVSCATTVAQAQELCAPDIDFKSAVGHDQAPSSLATLNSAFKSASKNDQNDLVFVYSKVTSDTGVSAVVDLFRVRDNILVEHWDVVQQVPADEEIFA</sequence>
<accession>A0A2Z2P332</accession>
<proteinExistence type="predicted"/>
<dbReference type="RefSeq" id="WP_088919226.1">
    <property type="nucleotide sequence ID" value="NZ_CP018632.1"/>
</dbReference>
<evidence type="ECO:0000256" key="1">
    <source>
        <dbReference type="SAM" id="SignalP"/>
    </source>
</evidence>
<feature type="chain" id="PRO_5016265635" description="SnoaL-like domain-containing protein" evidence="1">
    <location>
        <begin position="25"/>
        <end position="110"/>
    </location>
</feature>
<dbReference type="SUPFAM" id="SSF54427">
    <property type="entry name" value="NTF2-like"/>
    <property type="match status" value="1"/>
</dbReference>
<name>A0A2Z2P332_9GAMM</name>
<reference evidence="2 3" key="1">
    <citation type="submission" date="2016-12" db="EMBL/GenBank/DDBJ databases">
        <authorList>
            <person name="Song W.-J."/>
            <person name="Kurnit D.M."/>
        </authorList>
    </citation>
    <scope>NUCLEOTIDE SEQUENCE [LARGE SCALE GENOMIC DNA]</scope>
    <source>
        <strain evidence="2 3">IMCC3135</strain>
    </source>
</reference>
<dbReference type="OrthoDB" id="9812089at2"/>
<feature type="signal peptide" evidence="1">
    <location>
        <begin position="1"/>
        <end position="24"/>
    </location>
</feature>
<dbReference type="InterPro" id="IPR032710">
    <property type="entry name" value="NTF2-like_dom_sf"/>
</dbReference>
<dbReference type="PROSITE" id="PS51257">
    <property type="entry name" value="PROKAR_LIPOPROTEIN"/>
    <property type="match status" value="1"/>
</dbReference>
<protein>
    <recommendedName>
        <fullName evidence="4">SnoaL-like domain-containing protein</fullName>
    </recommendedName>
</protein>
<organism evidence="2 3">
    <name type="scientific">Granulosicoccus antarcticus IMCC3135</name>
    <dbReference type="NCBI Taxonomy" id="1192854"/>
    <lineage>
        <taxon>Bacteria</taxon>
        <taxon>Pseudomonadati</taxon>
        <taxon>Pseudomonadota</taxon>
        <taxon>Gammaproteobacteria</taxon>
        <taxon>Chromatiales</taxon>
        <taxon>Granulosicoccaceae</taxon>
        <taxon>Granulosicoccus</taxon>
    </lineage>
</organism>
<evidence type="ECO:0000313" key="3">
    <source>
        <dbReference type="Proteomes" id="UP000250079"/>
    </source>
</evidence>
<dbReference type="EMBL" id="CP018632">
    <property type="protein sequence ID" value="ASJ74154.1"/>
    <property type="molecule type" value="Genomic_DNA"/>
</dbReference>